<sequence length="177" mass="20007">MISITDDDSFPPQGNQIQKPSLDTVYEGETPDGTLNKSINETELELQLVETSPAPHEALISRQSHRSDSNTDRDTHGDAGLILDLEGQTRQGYIQTQRQGRKSEVREEIYTCTTDGEEHGYKERMGNTAGFESNRDGQRQAYEKERHQANPGKKILMSECTKKEQGRVQMVSLQSYM</sequence>
<evidence type="ECO:0000313" key="2">
    <source>
        <dbReference type="EMBL" id="KAJ7383821.1"/>
    </source>
</evidence>
<feature type="compositionally biased region" description="Basic and acidic residues" evidence="1">
    <location>
        <begin position="65"/>
        <end position="77"/>
    </location>
</feature>
<protein>
    <submittedName>
        <fullName evidence="2">Uncharacterized protein</fullName>
    </submittedName>
</protein>
<evidence type="ECO:0000256" key="1">
    <source>
        <dbReference type="SAM" id="MobiDB-lite"/>
    </source>
</evidence>
<feature type="region of interest" description="Disordered" evidence="1">
    <location>
        <begin position="1"/>
        <end position="37"/>
    </location>
</feature>
<keyword evidence="3" id="KW-1185">Reference proteome</keyword>
<dbReference type="AlphaFoldDB" id="A0A9W9ZLB2"/>
<reference evidence="2" key="1">
    <citation type="submission" date="2023-01" db="EMBL/GenBank/DDBJ databases">
        <title>Genome assembly of the deep-sea coral Lophelia pertusa.</title>
        <authorList>
            <person name="Herrera S."/>
            <person name="Cordes E."/>
        </authorList>
    </citation>
    <scope>NUCLEOTIDE SEQUENCE</scope>
    <source>
        <strain evidence="2">USNM1676648</strain>
        <tissue evidence="2">Polyp</tissue>
    </source>
</reference>
<accession>A0A9W9ZLB2</accession>
<feature type="region of interest" description="Disordered" evidence="1">
    <location>
        <begin position="50"/>
        <end position="78"/>
    </location>
</feature>
<feature type="compositionally biased region" description="Polar residues" evidence="1">
    <location>
        <begin position="12"/>
        <end position="21"/>
    </location>
</feature>
<gene>
    <name evidence="2" type="ORF">OS493_025693</name>
</gene>
<dbReference type="EMBL" id="MU825894">
    <property type="protein sequence ID" value="KAJ7383821.1"/>
    <property type="molecule type" value="Genomic_DNA"/>
</dbReference>
<evidence type="ECO:0000313" key="3">
    <source>
        <dbReference type="Proteomes" id="UP001163046"/>
    </source>
</evidence>
<comment type="caution">
    <text evidence="2">The sequence shown here is derived from an EMBL/GenBank/DDBJ whole genome shotgun (WGS) entry which is preliminary data.</text>
</comment>
<name>A0A9W9ZLB2_9CNID</name>
<dbReference type="Proteomes" id="UP001163046">
    <property type="component" value="Unassembled WGS sequence"/>
</dbReference>
<organism evidence="2 3">
    <name type="scientific">Desmophyllum pertusum</name>
    <dbReference type="NCBI Taxonomy" id="174260"/>
    <lineage>
        <taxon>Eukaryota</taxon>
        <taxon>Metazoa</taxon>
        <taxon>Cnidaria</taxon>
        <taxon>Anthozoa</taxon>
        <taxon>Hexacorallia</taxon>
        <taxon>Scleractinia</taxon>
        <taxon>Caryophylliina</taxon>
        <taxon>Caryophylliidae</taxon>
        <taxon>Desmophyllum</taxon>
    </lineage>
</organism>
<feature type="region of interest" description="Disordered" evidence="1">
    <location>
        <begin position="118"/>
        <end position="150"/>
    </location>
</feature>
<feature type="compositionally biased region" description="Basic and acidic residues" evidence="1">
    <location>
        <begin position="133"/>
        <end position="148"/>
    </location>
</feature>
<proteinExistence type="predicted"/>